<gene>
    <name evidence="2" type="ORF">NTH_00806</name>
</gene>
<dbReference type="Proteomes" id="UP001342418">
    <property type="component" value="Chromosome"/>
</dbReference>
<feature type="transmembrane region" description="Helical" evidence="1">
    <location>
        <begin position="52"/>
        <end position="71"/>
    </location>
</feature>
<evidence type="ECO:0000313" key="2">
    <source>
        <dbReference type="EMBL" id="UUP16360.1"/>
    </source>
</evidence>
<dbReference type="EMBL" id="CP030941">
    <property type="protein sequence ID" value="UUP16360.1"/>
    <property type="molecule type" value="Genomic_DNA"/>
</dbReference>
<feature type="transmembrane region" description="Helical" evidence="1">
    <location>
        <begin position="83"/>
        <end position="105"/>
    </location>
</feature>
<accession>A0ABY5MH54</accession>
<sequence>MNRKRLIPRLHAFAGILAFAIIAAFLVASAAVELGGTRQAVASVKTTVGWGLTILVPALMATGFTGFLMAGPRPRGRAATKLARMRVVAANGLLILVPSAIFLAVKAGAGEFDAVFAAVQGVEFLAGGANLMLMGLNIRDGLAMVGRLGRPRAAGGVG</sequence>
<reference evidence="2 3" key="1">
    <citation type="submission" date="2018-07" db="EMBL/GenBank/DDBJ databases">
        <title>Genome sequence of Nitratireductor thuwali#1536.</title>
        <authorList>
            <person name="Michoud G."/>
            <person name="Merlino G."/>
            <person name="Sefrji F.O."/>
            <person name="Daffonchio D."/>
        </authorList>
    </citation>
    <scope>NUCLEOTIDE SEQUENCE [LARGE SCALE GENOMIC DNA]</scope>
    <source>
        <strain evidence="3">Nit1536</strain>
    </source>
</reference>
<keyword evidence="1" id="KW-1133">Transmembrane helix</keyword>
<feature type="transmembrane region" description="Helical" evidence="1">
    <location>
        <begin position="117"/>
        <end position="138"/>
    </location>
</feature>
<keyword evidence="1" id="KW-0472">Membrane</keyword>
<dbReference type="RefSeq" id="WP_338528794.1">
    <property type="nucleotide sequence ID" value="NZ_CP030941.1"/>
</dbReference>
<keyword evidence="1" id="KW-0812">Transmembrane</keyword>
<evidence type="ECO:0000256" key="1">
    <source>
        <dbReference type="SAM" id="Phobius"/>
    </source>
</evidence>
<proteinExistence type="predicted"/>
<evidence type="ECO:0008006" key="4">
    <source>
        <dbReference type="Google" id="ProtNLM"/>
    </source>
</evidence>
<evidence type="ECO:0000313" key="3">
    <source>
        <dbReference type="Proteomes" id="UP001342418"/>
    </source>
</evidence>
<feature type="transmembrane region" description="Helical" evidence="1">
    <location>
        <begin position="12"/>
        <end position="32"/>
    </location>
</feature>
<organism evidence="2 3">
    <name type="scientific">Nitratireductor thuwali</name>
    <dbReference type="NCBI Taxonomy" id="2267699"/>
    <lineage>
        <taxon>Bacteria</taxon>
        <taxon>Pseudomonadati</taxon>
        <taxon>Pseudomonadota</taxon>
        <taxon>Alphaproteobacteria</taxon>
        <taxon>Hyphomicrobiales</taxon>
        <taxon>Phyllobacteriaceae</taxon>
        <taxon>Nitratireductor</taxon>
    </lineage>
</organism>
<keyword evidence="3" id="KW-1185">Reference proteome</keyword>
<name>A0ABY5MH54_9HYPH</name>
<protein>
    <recommendedName>
        <fullName evidence="4">DUF2269 domain-containing protein</fullName>
    </recommendedName>
</protein>